<evidence type="ECO:0000313" key="11">
    <source>
        <dbReference type="EMBL" id="CAD2077679.1"/>
    </source>
</evidence>
<feature type="transmembrane region" description="Helical" evidence="10">
    <location>
        <begin position="113"/>
        <end position="136"/>
    </location>
</feature>
<dbReference type="SMART" id="SM01207">
    <property type="entry name" value="G3P_acyltransf"/>
    <property type="match status" value="1"/>
</dbReference>
<dbReference type="PANTHER" id="PTHR30309:SF0">
    <property type="entry name" value="GLYCEROL-3-PHOSPHATE ACYLTRANSFERASE-RELATED"/>
    <property type="match status" value="1"/>
</dbReference>
<dbReference type="EMBL" id="CAJEWE010000010">
    <property type="protein sequence ID" value="CAD2077679.1"/>
    <property type="molecule type" value="Genomic_DNA"/>
</dbReference>
<keyword evidence="8 10" id="KW-0594">Phospholipid biosynthesis</keyword>
<feature type="transmembrane region" description="Helical" evidence="10">
    <location>
        <begin position="6"/>
        <end position="29"/>
    </location>
</feature>
<dbReference type="Proteomes" id="UP000521032">
    <property type="component" value="Unassembled WGS sequence"/>
</dbReference>
<comment type="caution">
    <text evidence="11">The sequence shown here is derived from an EMBL/GenBank/DDBJ whole genome shotgun (WGS) entry which is preliminary data.</text>
</comment>
<feature type="transmembrane region" description="Helical" evidence="10">
    <location>
        <begin position="82"/>
        <end position="101"/>
    </location>
</feature>
<comment type="similarity">
    <text evidence="10">Belongs to the PlsY family.</text>
</comment>
<keyword evidence="3 10" id="KW-0808">Transferase</keyword>
<dbReference type="HAMAP" id="MF_01043">
    <property type="entry name" value="PlsY"/>
    <property type="match status" value="1"/>
</dbReference>
<evidence type="ECO:0000256" key="4">
    <source>
        <dbReference type="ARBA" id="ARBA00022692"/>
    </source>
</evidence>
<dbReference type="GO" id="GO:0008654">
    <property type="term" value="P:phospholipid biosynthetic process"/>
    <property type="evidence" value="ECO:0007669"/>
    <property type="project" value="UniProtKB-UniRule"/>
</dbReference>
<evidence type="ECO:0000256" key="3">
    <source>
        <dbReference type="ARBA" id="ARBA00022679"/>
    </source>
</evidence>
<keyword evidence="12" id="KW-1185">Reference proteome</keyword>
<keyword evidence="6 10" id="KW-0443">Lipid metabolism</keyword>
<accession>A0A6V7RJ15</accession>
<comment type="subunit">
    <text evidence="10">Probably interacts with PlsX.</text>
</comment>
<dbReference type="AlphaFoldDB" id="A0A6V7RJ15"/>
<comment type="pathway">
    <text evidence="10">Lipid metabolism; phospholipid metabolism.</text>
</comment>
<evidence type="ECO:0000256" key="6">
    <source>
        <dbReference type="ARBA" id="ARBA00023098"/>
    </source>
</evidence>
<keyword evidence="4 10" id="KW-0812">Transmembrane</keyword>
<dbReference type="GO" id="GO:0043772">
    <property type="term" value="F:acyl-phosphate glycerol-3-phosphate acyltransferase activity"/>
    <property type="evidence" value="ECO:0007669"/>
    <property type="project" value="UniProtKB-UniRule"/>
</dbReference>
<feature type="transmembrane region" description="Helical" evidence="10">
    <location>
        <begin position="148"/>
        <end position="175"/>
    </location>
</feature>
<keyword evidence="5 10" id="KW-1133">Transmembrane helix</keyword>
<gene>
    <name evidence="10 11" type="primary">plsY</name>
    <name evidence="11" type="ORF">JEOSCH030_01363</name>
</gene>
<evidence type="ECO:0000256" key="8">
    <source>
        <dbReference type="ARBA" id="ARBA00023209"/>
    </source>
</evidence>
<dbReference type="UniPathway" id="UPA00085"/>
<sequence length="202" mass="21666">MLITNIVLFAFSYLIGSIPFALIIGKLFYNTDIRAHGSGNVGTSNTFRILGKKAGIIVLICDLFKGAIPVWIALLLGSDIPVLFFGLVAAIGHVYSIFLKFKGGKAVATGGGAILAYAPLVFIILLATFLIVLYTSKYVSLASVSASIVFLIVSLITRDVPLIIVAVVLAVVISVKHISNMKRIKLGTEPKVSFLTKKREVK</sequence>
<dbReference type="PANTHER" id="PTHR30309">
    <property type="entry name" value="INNER MEMBRANE PROTEIN YGIH"/>
    <property type="match status" value="1"/>
</dbReference>
<dbReference type="NCBIfam" id="TIGR00023">
    <property type="entry name" value="glycerol-3-phosphate 1-O-acyltransferase PlsY"/>
    <property type="match status" value="1"/>
</dbReference>
<dbReference type="InterPro" id="IPR003811">
    <property type="entry name" value="G3P_acylTferase_PlsY"/>
</dbReference>
<reference evidence="11 12" key="1">
    <citation type="submission" date="2020-07" db="EMBL/GenBank/DDBJ databases">
        <authorList>
            <person name="Criscuolo A."/>
        </authorList>
    </citation>
    <scope>NUCLEOTIDE SEQUENCE [LARGE SCALE GENOMIC DNA]</scope>
    <source>
        <strain evidence="12">CIP 111030</strain>
    </source>
</reference>
<dbReference type="RefSeq" id="WP_229713777.1">
    <property type="nucleotide sequence ID" value="NZ_BMDB01000001.1"/>
</dbReference>
<keyword evidence="2 10" id="KW-0444">Lipid biosynthesis</keyword>
<evidence type="ECO:0000256" key="2">
    <source>
        <dbReference type="ARBA" id="ARBA00022516"/>
    </source>
</evidence>
<keyword evidence="1 10" id="KW-1003">Cell membrane</keyword>
<dbReference type="GO" id="GO:0005886">
    <property type="term" value="C:plasma membrane"/>
    <property type="evidence" value="ECO:0007669"/>
    <property type="project" value="UniProtKB-SubCell"/>
</dbReference>
<comment type="function">
    <text evidence="10">Catalyzes the transfer of an acyl group from acyl-phosphate (acyl-PO(4)) to glycerol-3-phosphate (G3P) to form lysophosphatidic acid (LPA). This enzyme utilizes acyl-phosphate as fatty acyl donor, but not acyl-CoA or acyl-ACP.</text>
</comment>
<keyword evidence="11" id="KW-0012">Acyltransferase</keyword>
<evidence type="ECO:0000256" key="1">
    <source>
        <dbReference type="ARBA" id="ARBA00022475"/>
    </source>
</evidence>
<proteinExistence type="inferred from homology"/>
<evidence type="ECO:0000256" key="9">
    <source>
        <dbReference type="ARBA" id="ARBA00023264"/>
    </source>
</evidence>
<dbReference type="Pfam" id="PF02660">
    <property type="entry name" value="G3P_acyltransf"/>
    <property type="match status" value="1"/>
</dbReference>
<protein>
    <recommendedName>
        <fullName evidence="10">Glycerol-3-phosphate acyltransferase</fullName>
    </recommendedName>
    <alternativeName>
        <fullName evidence="10">Acyl-PO4 G3P acyltransferase</fullName>
    </alternativeName>
    <alternativeName>
        <fullName evidence="10">Acyl-phosphate--glycerol-3-phosphate acyltransferase</fullName>
    </alternativeName>
    <alternativeName>
        <fullName evidence="10">G3P acyltransferase</fullName>
        <shortName evidence="10">GPAT</shortName>
        <ecNumber evidence="10">2.3.1.275</ecNumber>
    </alternativeName>
    <alternativeName>
        <fullName evidence="10">Lysophosphatidic acid synthase</fullName>
        <shortName evidence="10">LPA synthase</shortName>
    </alternativeName>
</protein>
<feature type="transmembrane region" description="Helical" evidence="10">
    <location>
        <begin position="54"/>
        <end position="76"/>
    </location>
</feature>
<keyword evidence="9 10" id="KW-1208">Phospholipid metabolism</keyword>
<evidence type="ECO:0000256" key="10">
    <source>
        <dbReference type="HAMAP-Rule" id="MF_01043"/>
    </source>
</evidence>
<evidence type="ECO:0000256" key="5">
    <source>
        <dbReference type="ARBA" id="ARBA00022989"/>
    </source>
</evidence>
<organism evidence="11 12">
    <name type="scientific">Phocicoccus schoeneichii</name>
    <dbReference type="NCBI Taxonomy" id="1812261"/>
    <lineage>
        <taxon>Bacteria</taxon>
        <taxon>Bacillati</taxon>
        <taxon>Bacillota</taxon>
        <taxon>Bacilli</taxon>
        <taxon>Bacillales</taxon>
        <taxon>Salinicoccaceae</taxon>
        <taxon>Phocicoccus</taxon>
    </lineage>
</organism>
<comment type="subcellular location">
    <subcellularLocation>
        <location evidence="10">Cell membrane</location>
        <topology evidence="10">Multi-pass membrane protein</topology>
    </subcellularLocation>
</comment>
<evidence type="ECO:0000313" key="12">
    <source>
        <dbReference type="Proteomes" id="UP000521032"/>
    </source>
</evidence>
<dbReference type="EC" id="2.3.1.275" evidence="10"/>
<name>A0A6V7RJ15_9BACL</name>
<evidence type="ECO:0000256" key="7">
    <source>
        <dbReference type="ARBA" id="ARBA00023136"/>
    </source>
</evidence>
<comment type="catalytic activity">
    <reaction evidence="10">
        <text>an acyl phosphate + sn-glycerol 3-phosphate = a 1-acyl-sn-glycero-3-phosphate + phosphate</text>
        <dbReference type="Rhea" id="RHEA:34075"/>
        <dbReference type="ChEBI" id="CHEBI:43474"/>
        <dbReference type="ChEBI" id="CHEBI:57597"/>
        <dbReference type="ChEBI" id="CHEBI:57970"/>
        <dbReference type="ChEBI" id="CHEBI:59918"/>
        <dbReference type="EC" id="2.3.1.275"/>
    </reaction>
</comment>
<keyword evidence="7 10" id="KW-0472">Membrane</keyword>